<dbReference type="AlphaFoldDB" id="A0A8H6HEG5"/>
<feature type="compositionally biased region" description="Low complexity" evidence="1">
    <location>
        <begin position="19"/>
        <end position="51"/>
    </location>
</feature>
<gene>
    <name evidence="2" type="ORF">DFP72DRAFT_856341</name>
</gene>
<accession>A0A8H6HEG5</accession>
<reference evidence="2 3" key="1">
    <citation type="submission" date="2020-07" db="EMBL/GenBank/DDBJ databases">
        <title>Comparative genomics of pyrophilous fungi reveals a link between fire events and developmental genes.</title>
        <authorList>
            <consortium name="DOE Joint Genome Institute"/>
            <person name="Steindorff A.S."/>
            <person name="Carver A."/>
            <person name="Calhoun S."/>
            <person name="Stillman K."/>
            <person name="Liu H."/>
            <person name="Lipzen A."/>
            <person name="Pangilinan J."/>
            <person name="Labutti K."/>
            <person name="Bruns T.D."/>
            <person name="Grigoriev I.V."/>
        </authorList>
    </citation>
    <scope>NUCLEOTIDE SEQUENCE [LARGE SCALE GENOMIC DNA]</scope>
    <source>
        <strain evidence="2 3">CBS 144469</strain>
    </source>
</reference>
<evidence type="ECO:0000256" key="1">
    <source>
        <dbReference type="SAM" id="MobiDB-lite"/>
    </source>
</evidence>
<keyword evidence="3" id="KW-1185">Reference proteome</keyword>
<evidence type="ECO:0000313" key="3">
    <source>
        <dbReference type="Proteomes" id="UP000521943"/>
    </source>
</evidence>
<protein>
    <submittedName>
        <fullName evidence="2">Uncharacterized protein</fullName>
    </submittedName>
</protein>
<sequence>MPSHRRIPLARKHRIRVNASPVSADSAPSESSGSISSTPTSGTPTSFEQSFTSSTSFETSIDSSRYTTAYSLIGGRRGYAARARPDTEMTTPTIRMTTPTPSVLMGEYHDEFSDVRSCASLSGTVRMTTPTPTIRMATPTPSILMGEHHDEFSDVRSWASMETIRPQQHINHVVAQHESNRTYRVLKVGLVDIFRSSCLRLAEGRAVPGIAQTFQEVFWEVIGKVDIGIAISVVVVRGVEVFPDETRVVHTDCDGESLGKFVVLDVDGTDSFQE</sequence>
<comment type="caution">
    <text evidence="2">The sequence shown here is derived from an EMBL/GenBank/DDBJ whole genome shotgun (WGS) entry which is preliminary data.</text>
</comment>
<dbReference type="Proteomes" id="UP000521943">
    <property type="component" value="Unassembled WGS sequence"/>
</dbReference>
<feature type="compositionally biased region" description="Basic residues" evidence="1">
    <location>
        <begin position="1"/>
        <end position="16"/>
    </location>
</feature>
<organism evidence="2 3">
    <name type="scientific">Ephemerocybe angulata</name>
    <dbReference type="NCBI Taxonomy" id="980116"/>
    <lineage>
        <taxon>Eukaryota</taxon>
        <taxon>Fungi</taxon>
        <taxon>Dikarya</taxon>
        <taxon>Basidiomycota</taxon>
        <taxon>Agaricomycotina</taxon>
        <taxon>Agaricomycetes</taxon>
        <taxon>Agaricomycetidae</taxon>
        <taxon>Agaricales</taxon>
        <taxon>Agaricineae</taxon>
        <taxon>Psathyrellaceae</taxon>
        <taxon>Ephemerocybe</taxon>
    </lineage>
</organism>
<dbReference type="EMBL" id="JACGCI010000104">
    <property type="protein sequence ID" value="KAF6745560.1"/>
    <property type="molecule type" value="Genomic_DNA"/>
</dbReference>
<evidence type="ECO:0000313" key="2">
    <source>
        <dbReference type="EMBL" id="KAF6745560.1"/>
    </source>
</evidence>
<feature type="region of interest" description="Disordered" evidence="1">
    <location>
        <begin position="1"/>
        <end position="51"/>
    </location>
</feature>
<proteinExistence type="predicted"/>
<name>A0A8H6HEG5_9AGAR</name>